<sequence>MGNTVTDNDAASRFEITVDGELAGYLDYREHQGEYALPHTRVLTQFEGRGIGSELVVSALETIRERGGTVLPYCPFVPKVMRDHPELIDLVPEDERGTFGLDVTQRAR</sequence>
<dbReference type="CDD" id="cd04301">
    <property type="entry name" value="NAT_SF"/>
    <property type="match status" value="1"/>
</dbReference>
<dbReference type="RefSeq" id="WP_147682685.1">
    <property type="nucleotide sequence ID" value="NZ_VDUX01000001.1"/>
</dbReference>
<dbReference type="InterPro" id="IPR045057">
    <property type="entry name" value="Gcn5-rel_NAT"/>
</dbReference>
<dbReference type="GO" id="GO:0016740">
    <property type="term" value="F:transferase activity"/>
    <property type="evidence" value="ECO:0007669"/>
    <property type="project" value="UniProtKB-KW"/>
</dbReference>
<organism evidence="2 3">
    <name type="scientific">Aeromicrobium terrae</name>
    <dbReference type="NCBI Taxonomy" id="2498846"/>
    <lineage>
        <taxon>Bacteria</taxon>
        <taxon>Bacillati</taxon>
        <taxon>Actinomycetota</taxon>
        <taxon>Actinomycetes</taxon>
        <taxon>Propionibacteriales</taxon>
        <taxon>Nocardioidaceae</taxon>
        <taxon>Aeromicrobium</taxon>
    </lineage>
</organism>
<dbReference type="Gene3D" id="3.40.630.30">
    <property type="match status" value="1"/>
</dbReference>
<dbReference type="AlphaFoldDB" id="A0A5C8NQP7"/>
<dbReference type="EMBL" id="VDUX01000001">
    <property type="protein sequence ID" value="TXL62723.1"/>
    <property type="molecule type" value="Genomic_DNA"/>
</dbReference>
<dbReference type="OrthoDB" id="5405911at2"/>
<evidence type="ECO:0000259" key="1">
    <source>
        <dbReference type="PROSITE" id="PS51729"/>
    </source>
</evidence>
<dbReference type="PANTHER" id="PTHR31435">
    <property type="entry name" value="PROTEIN NATD1"/>
    <property type="match status" value="1"/>
</dbReference>
<evidence type="ECO:0000313" key="2">
    <source>
        <dbReference type="EMBL" id="TXL62723.1"/>
    </source>
</evidence>
<dbReference type="Proteomes" id="UP000321571">
    <property type="component" value="Unassembled WGS sequence"/>
</dbReference>
<dbReference type="Pfam" id="PF14542">
    <property type="entry name" value="Acetyltransf_CG"/>
    <property type="match status" value="1"/>
</dbReference>
<dbReference type="SUPFAM" id="SSF55729">
    <property type="entry name" value="Acyl-CoA N-acyltransferases (Nat)"/>
    <property type="match status" value="1"/>
</dbReference>
<evidence type="ECO:0000313" key="3">
    <source>
        <dbReference type="Proteomes" id="UP000321571"/>
    </source>
</evidence>
<dbReference type="PANTHER" id="PTHR31435:SF10">
    <property type="entry name" value="BSR4717 PROTEIN"/>
    <property type="match status" value="1"/>
</dbReference>
<feature type="domain" description="N-acetyltransferase" evidence="1">
    <location>
        <begin position="6"/>
        <end position="92"/>
    </location>
</feature>
<protein>
    <submittedName>
        <fullName evidence="2">N-acetyltransferase</fullName>
    </submittedName>
</protein>
<comment type="caution">
    <text evidence="2">The sequence shown here is derived from an EMBL/GenBank/DDBJ whole genome shotgun (WGS) entry which is preliminary data.</text>
</comment>
<reference evidence="2 3" key="1">
    <citation type="submission" date="2019-06" db="EMBL/GenBank/DDBJ databases">
        <title>Aeromicrobium sp. nov., isolated from a maize field.</title>
        <authorList>
            <person name="Lin S.-Y."/>
            <person name="Tsai C.-F."/>
            <person name="Young C.-C."/>
        </authorList>
    </citation>
    <scope>NUCLEOTIDE SEQUENCE [LARGE SCALE GENOMIC DNA]</scope>
    <source>
        <strain evidence="2 3">CC-CFT486</strain>
    </source>
</reference>
<keyword evidence="3" id="KW-1185">Reference proteome</keyword>
<name>A0A5C8NQP7_9ACTN</name>
<keyword evidence="2" id="KW-0808">Transferase</keyword>
<dbReference type="InterPro" id="IPR031165">
    <property type="entry name" value="GNAT_YJDJ"/>
</dbReference>
<dbReference type="PROSITE" id="PS51729">
    <property type="entry name" value="GNAT_YJDJ"/>
    <property type="match status" value="1"/>
</dbReference>
<gene>
    <name evidence="2" type="ORF">FHP06_00290</name>
</gene>
<dbReference type="InterPro" id="IPR016181">
    <property type="entry name" value="Acyl_CoA_acyltransferase"/>
</dbReference>
<accession>A0A5C8NQP7</accession>
<proteinExistence type="predicted"/>